<sequence length="235" mass="26774">MSAVAEFIQGNGFLAEVIRANRRKTATIKVEAGKVSVVAPAGLSTSRIEEVIAKKNRWIKEKLLLHSQVMAVKPKEYVSGESFSYLGKNYRLKVIKGSPVSVKLVQGYLMVVTPEPLNPIRTKKLLEGWYREHAEKKLKEKSNRFAKQMGVHFASVGIKSFKSRWGSCSSDGHIQYNWRIIMAPNRIVDYVVVHELCHLIHHNHSPEFWREVGKVVPDYGEAKGWLKENSKVLFF</sequence>
<evidence type="ECO:0000313" key="2">
    <source>
        <dbReference type="EMBL" id="EAU53732.1"/>
    </source>
</evidence>
<comment type="caution">
    <text evidence="2">The sequence shown here is derived from an EMBL/GenBank/DDBJ whole genome shotgun (WGS) entry which is preliminary data.</text>
</comment>
<dbReference type="AlphaFoldDB" id="Q0EWQ7"/>
<dbReference type="InterPro" id="IPR053136">
    <property type="entry name" value="UTP_pyrophosphatase-like"/>
</dbReference>
<dbReference type="OrthoDB" id="9811177at2"/>
<dbReference type="EMBL" id="AATS01000018">
    <property type="protein sequence ID" value="EAU53732.1"/>
    <property type="molecule type" value="Genomic_DNA"/>
</dbReference>
<feature type="domain" description="YgjP-like metallopeptidase" evidence="1">
    <location>
        <begin position="24"/>
        <end position="229"/>
    </location>
</feature>
<dbReference type="eggNOG" id="COG1451">
    <property type="taxonomic scope" value="Bacteria"/>
</dbReference>
<gene>
    <name evidence="2" type="ORF">SPV1_06319</name>
</gene>
<dbReference type="InterPro" id="IPR002725">
    <property type="entry name" value="YgjP-like_metallopeptidase"/>
</dbReference>
<protein>
    <recommendedName>
        <fullName evidence="1">YgjP-like metallopeptidase domain-containing protein</fullName>
    </recommendedName>
</protein>
<dbReference type="PANTHER" id="PTHR30399">
    <property type="entry name" value="UNCHARACTERIZED PROTEIN YGJP"/>
    <property type="match status" value="1"/>
</dbReference>
<proteinExistence type="predicted"/>
<dbReference type="RefSeq" id="WP_009851557.1">
    <property type="nucleotide sequence ID" value="NZ_DS022295.1"/>
</dbReference>
<dbReference type="Pfam" id="PF01863">
    <property type="entry name" value="YgjP-like"/>
    <property type="match status" value="1"/>
</dbReference>
<dbReference type="InParanoid" id="Q0EWQ7"/>
<evidence type="ECO:0000259" key="1">
    <source>
        <dbReference type="Pfam" id="PF01863"/>
    </source>
</evidence>
<dbReference type="Gene3D" id="3.30.2010.10">
    <property type="entry name" value="Metalloproteases ('zincins'), catalytic domain"/>
    <property type="match status" value="1"/>
</dbReference>
<organism evidence="2 3">
    <name type="scientific">Mariprofundus ferrooxydans PV-1</name>
    <dbReference type="NCBI Taxonomy" id="314345"/>
    <lineage>
        <taxon>Bacteria</taxon>
        <taxon>Pseudomonadati</taxon>
        <taxon>Pseudomonadota</taxon>
        <taxon>Candidatius Mariprofundia</taxon>
        <taxon>Mariprofundales</taxon>
        <taxon>Mariprofundaceae</taxon>
        <taxon>Mariprofundus</taxon>
    </lineage>
</organism>
<evidence type="ECO:0000313" key="3">
    <source>
        <dbReference type="Proteomes" id="UP000005297"/>
    </source>
</evidence>
<reference evidence="2 3" key="1">
    <citation type="submission" date="2006-09" db="EMBL/GenBank/DDBJ databases">
        <authorList>
            <person name="Emerson D."/>
            <person name="Ferriera S."/>
            <person name="Johnson J."/>
            <person name="Kravitz S."/>
            <person name="Halpern A."/>
            <person name="Remington K."/>
            <person name="Beeson K."/>
            <person name="Tran B."/>
            <person name="Rogers Y.-H."/>
            <person name="Friedman R."/>
            <person name="Venter J.C."/>
        </authorList>
    </citation>
    <scope>NUCLEOTIDE SEQUENCE [LARGE SCALE GENOMIC DNA]</scope>
    <source>
        <strain evidence="2 3">PV-1</strain>
    </source>
</reference>
<dbReference type="Proteomes" id="UP000005297">
    <property type="component" value="Unassembled WGS sequence"/>
</dbReference>
<accession>Q0EWQ7</accession>
<dbReference type="CDD" id="cd07344">
    <property type="entry name" value="M48_yhfN_like"/>
    <property type="match status" value="1"/>
</dbReference>
<keyword evidence="3" id="KW-1185">Reference proteome</keyword>
<name>Q0EWQ7_9PROT</name>
<dbReference type="HOGENOM" id="CLU_065947_2_2_0"/>
<dbReference type="PANTHER" id="PTHR30399:SF1">
    <property type="entry name" value="UTP PYROPHOSPHATASE"/>
    <property type="match status" value="1"/>
</dbReference>